<proteinExistence type="predicted"/>
<dbReference type="SMART" id="SM00858">
    <property type="entry name" value="SAF"/>
    <property type="match status" value="1"/>
</dbReference>
<dbReference type="InterPro" id="IPR051690">
    <property type="entry name" value="PseI-like"/>
</dbReference>
<gene>
    <name evidence="2" type="ORF">M9R32_07045</name>
</gene>
<accession>A0A9X3LFD3</accession>
<name>A0A9X3LFD3_9BACL</name>
<protein>
    <submittedName>
        <fullName evidence="2">N-acetylneuraminate synthase family protein</fullName>
    </submittedName>
</protein>
<evidence type="ECO:0000259" key="1">
    <source>
        <dbReference type="PROSITE" id="PS50844"/>
    </source>
</evidence>
<dbReference type="SUPFAM" id="SSF51569">
    <property type="entry name" value="Aldolase"/>
    <property type="match status" value="1"/>
</dbReference>
<dbReference type="Proteomes" id="UP001152173">
    <property type="component" value="Unassembled WGS sequence"/>
</dbReference>
<dbReference type="InterPro" id="IPR013974">
    <property type="entry name" value="SAF"/>
</dbReference>
<dbReference type="PROSITE" id="PS50844">
    <property type="entry name" value="AFP_LIKE"/>
    <property type="match status" value="1"/>
</dbReference>
<dbReference type="GO" id="GO:0016051">
    <property type="term" value="P:carbohydrate biosynthetic process"/>
    <property type="evidence" value="ECO:0007669"/>
    <property type="project" value="InterPro"/>
</dbReference>
<dbReference type="InterPro" id="IPR036732">
    <property type="entry name" value="AFP_Neu5c_C_sf"/>
</dbReference>
<reference evidence="2" key="1">
    <citation type="submission" date="2022-05" db="EMBL/GenBank/DDBJ databases">
        <authorList>
            <person name="Colautti A."/>
            <person name="Iacumin L."/>
        </authorList>
    </citation>
    <scope>NUCLEOTIDE SEQUENCE</scope>
    <source>
        <strain evidence="2">SK 55</strain>
    </source>
</reference>
<dbReference type="PANTHER" id="PTHR42966:SF1">
    <property type="entry name" value="SIALIC ACID SYNTHASE"/>
    <property type="match status" value="1"/>
</dbReference>
<dbReference type="AlphaFoldDB" id="A0A9X3LFD3"/>
<dbReference type="InterPro" id="IPR013785">
    <property type="entry name" value="Aldolase_TIM"/>
</dbReference>
<dbReference type="GO" id="GO:0047444">
    <property type="term" value="F:N-acylneuraminate-9-phosphate synthase activity"/>
    <property type="evidence" value="ECO:0007669"/>
    <property type="project" value="TreeGrafter"/>
</dbReference>
<feature type="domain" description="AFP-like" evidence="1">
    <location>
        <begin position="289"/>
        <end position="346"/>
    </location>
</feature>
<dbReference type="Gene3D" id="3.20.20.70">
    <property type="entry name" value="Aldolase class I"/>
    <property type="match status" value="1"/>
</dbReference>
<evidence type="ECO:0000313" key="3">
    <source>
        <dbReference type="Proteomes" id="UP001152173"/>
    </source>
</evidence>
<evidence type="ECO:0000313" key="2">
    <source>
        <dbReference type="EMBL" id="MCZ8536936.1"/>
    </source>
</evidence>
<comment type="caution">
    <text evidence="2">The sequence shown here is derived from an EMBL/GenBank/DDBJ whole genome shotgun (WGS) entry which is preliminary data.</text>
</comment>
<dbReference type="Gene3D" id="3.90.1210.10">
    <property type="entry name" value="Antifreeze-like/N-acetylneuraminic acid synthase C-terminal domain"/>
    <property type="match status" value="1"/>
</dbReference>
<dbReference type="SUPFAM" id="SSF51269">
    <property type="entry name" value="AFP III-like domain"/>
    <property type="match status" value="1"/>
</dbReference>
<organism evidence="2 3">
    <name type="scientific">Paenisporosarcina quisquiliarum</name>
    <dbReference type="NCBI Taxonomy" id="365346"/>
    <lineage>
        <taxon>Bacteria</taxon>
        <taxon>Bacillati</taxon>
        <taxon>Bacillota</taxon>
        <taxon>Bacilli</taxon>
        <taxon>Bacillales</taxon>
        <taxon>Caryophanaceae</taxon>
        <taxon>Paenisporosarcina</taxon>
    </lineage>
</organism>
<dbReference type="PANTHER" id="PTHR42966">
    <property type="entry name" value="N-ACETYLNEURAMINATE SYNTHASE"/>
    <property type="match status" value="1"/>
</dbReference>
<dbReference type="EMBL" id="JAMKBJ010000004">
    <property type="protein sequence ID" value="MCZ8536936.1"/>
    <property type="molecule type" value="Genomic_DNA"/>
</dbReference>
<dbReference type="InterPro" id="IPR006190">
    <property type="entry name" value="SAF_AFP_Neu5Ac"/>
</dbReference>
<dbReference type="Pfam" id="PF03102">
    <property type="entry name" value="NeuB"/>
    <property type="match status" value="1"/>
</dbReference>
<dbReference type="CDD" id="cd11615">
    <property type="entry name" value="SAF_NeuB_like"/>
    <property type="match status" value="1"/>
</dbReference>
<keyword evidence="3" id="KW-1185">Reference proteome</keyword>
<dbReference type="InterPro" id="IPR013132">
    <property type="entry name" value="PseI/NeuA/B-like_N"/>
</dbReference>
<sequence>MSNFIQIGLRKIGSDYPPLVIPEVGINHEGDIEKAFQMVDDAYKAGAEIVKFQSHIIEDEMIPEAGKIIPGNSKESILDIMSRCTLTLEEEKELKAYVESKKMIFMSTPFSRAAANHLENLDVDIYKIGSGECNNYPLIEHISSFGKPIIMSTGMNDIESVNKSVEIMEKYKIPYALLHCVSMYPTPYDKVRLGAINDLKVNFPNAVLGLSDHSIGNYTCFGAIPYGASILEKHFTSNKNWPGPDIPISIDPSELKDLIIGSKAIWEAKDGRKEIQPEEQVTIDFAYACAVSIKPIQKGEVFSKDNIWVKRPGTGEIKAVEYEKLIGKTASKFIPVDIHLSWDMVE</sequence>
<dbReference type="InterPro" id="IPR057736">
    <property type="entry name" value="SAF_PseI/NeuA/NeuB"/>
</dbReference>
<dbReference type="RefSeq" id="WP_269926030.1">
    <property type="nucleotide sequence ID" value="NZ_JAMKBJ010000004.1"/>
</dbReference>
<dbReference type="Pfam" id="PF08666">
    <property type="entry name" value="SAF"/>
    <property type="match status" value="1"/>
</dbReference>